<protein>
    <submittedName>
        <fullName evidence="1">Uncharacterized protein</fullName>
    </submittedName>
</protein>
<dbReference type="AlphaFoldDB" id="A0A841UZF9"/>
<proteinExistence type="predicted"/>
<organism evidence="1 2">
    <name type="scientific">Microcystis aeruginosa BLCC-F158</name>
    <dbReference type="NCBI Taxonomy" id="2755316"/>
    <lineage>
        <taxon>Bacteria</taxon>
        <taxon>Bacillati</taxon>
        <taxon>Cyanobacteriota</taxon>
        <taxon>Cyanophyceae</taxon>
        <taxon>Oscillatoriophycideae</taxon>
        <taxon>Chroococcales</taxon>
        <taxon>Microcystaceae</taxon>
        <taxon>Microcystis</taxon>
    </lineage>
</organism>
<comment type="caution">
    <text evidence="1">The sequence shown here is derived from an EMBL/GenBank/DDBJ whole genome shotgun (WGS) entry which is preliminary data.</text>
</comment>
<evidence type="ECO:0000313" key="1">
    <source>
        <dbReference type="EMBL" id="MBC1194224.1"/>
    </source>
</evidence>
<gene>
    <name evidence="1" type="ORF">H0901_02720</name>
</gene>
<dbReference type="EMBL" id="JACEGC010000006">
    <property type="protein sequence ID" value="MBC1194224.1"/>
    <property type="molecule type" value="Genomic_DNA"/>
</dbReference>
<dbReference type="Proteomes" id="UP000525432">
    <property type="component" value="Unassembled WGS sequence"/>
</dbReference>
<evidence type="ECO:0000313" key="2">
    <source>
        <dbReference type="Proteomes" id="UP000525432"/>
    </source>
</evidence>
<sequence>MQQLSRQEFARREDALTALKQWQKNLDWHELEDQQVVKKCHYSHRGKPRLQEQPTRPSYSVFHLTSCIINFSWFKNGKSKD</sequence>
<dbReference type="RefSeq" id="WP_185238490.1">
    <property type="nucleotide sequence ID" value="NZ_JACEGC010000006.1"/>
</dbReference>
<accession>A0A841UZF9</accession>
<name>A0A841UZF9_MICAE</name>
<reference evidence="1 2" key="1">
    <citation type="submission" date="2020-07" db="EMBL/GenBank/DDBJ databases">
        <title>Genomes of two Microcystis aeruginosa (Cyanobacteria) strains from Florida (USA) with disparate toxicogenic potential.</title>
        <authorList>
            <person name="Lefler F.W."/>
            <person name="Barbosa M."/>
            <person name="Berthold D.E."/>
            <person name="Laughinghouse H.D. IV."/>
        </authorList>
    </citation>
    <scope>NUCLEOTIDE SEQUENCE [LARGE SCALE GENOMIC DNA]</scope>
    <source>
        <strain evidence="1 2">BLCCF158</strain>
    </source>
</reference>